<dbReference type="AlphaFoldDB" id="A0A549T132"/>
<protein>
    <submittedName>
        <fullName evidence="1">Uncharacterized protein</fullName>
    </submittedName>
</protein>
<reference evidence="1 2" key="1">
    <citation type="submission" date="2019-07" db="EMBL/GenBank/DDBJ databases">
        <title>Ln-dependent methylotrophs.</title>
        <authorList>
            <person name="Tani A."/>
        </authorList>
    </citation>
    <scope>NUCLEOTIDE SEQUENCE [LARGE SCALE GENOMIC DNA]</scope>
    <source>
        <strain evidence="1 2">SM89A</strain>
    </source>
</reference>
<comment type="caution">
    <text evidence="1">The sequence shown here is derived from an EMBL/GenBank/DDBJ whole genome shotgun (WGS) entry which is preliminary data.</text>
</comment>
<dbReference type="EMBL" id="VJMF01000028">
    <property type="protein sequence ID" value="TRL35597.1"/>
    <property type="molecule type" value="Genomic_DNA"/>
</dbReference>
<proteinExistence type="predicted"/>
<evidence type="ECO:0000313" key="2">
    <source>
        <dbReference type="Proteomes" id="UP000316781"/>
    </source>
</evidence>
<organism evidence="1 2">
    <name type="scientific">Methylosinus sporium</name>
    <dbReference type="NCBI Taxonomy" id="428"/>
    <lineage>
        <taxon>Bacteria</taxon>
        <taxon>Pseudomonadati</taxon>
        <taxon>Pseudomonadota</taxon>
        <taxon>Alphaproteobacteria</taxon>
        <taxon>Hyphomicrobiales</taxon>
        <taxon>Methylocystaceae</taxon>
        <taxon>Methylosinus</taxon>
    </lineage>
</organism>
<accession>A0A549T132</accession>
<evidence type="ECO:0000313" key="1">
    <source>
        <dbReference type="EMBL" id="TRL35597.1"/>
    </source>
</evidence>
<dbReference type="Proteomes" id="UP000316781">
    <property type="component" value="Unassembled WGS sequence"/>
</dbReference>
<dbReference type="RefSeq" id="WP_142862405.1">
    <property type="nucleotide sequence ID" value="NZ_VJMF01000028.1"/>
</dbReference>
<name>A0A549T132_METSR</name>
<sequence length="87" mass="9310">MPIATEQLEAIDATLATAAADHAAVSALRQVAPGLTAIRCDKADMQDETPFRTYENCDLFLIDAREHCVKITADPSIATGLVVAPKR</sequence>
<gene>
    <name evidence="1" type="ORF">FM996_06875</name>
</gene>